<feature type="compositionally biased region" description="Polar residues" evidence="1">
    <location>
        <begin position="51"/>
        <end position="67"/>
    </location>
</feature>
<organism evidence="3 4">
    <name type="scientific">Nicotiana attenuata</name>
    <name type="common">Coyote tobacco</name>
    <dbReference type="NCBI Taxonomy" id="49451"/>
    <lineage>
        <taxon>Eukaryota</taxon>
        <taxon>Viridiplantae</taxon>
        <taxon>Streptophyta</taxon>
        <taxon>Embryophyta</taxon>
        <taxon>Tracheophyta</taxon>
        <taxon>Spermatophyta</taxon>
        <taxon>Magnoliopsida</taxon>
        <taxon>eudicotyledons</taxon>
        <taxon>Gunneridae</taxon>
        <taxon>Pentapetalae</taxon>
        <taxon>asterids</taxon>
        <taxon>lamiids</taxon>
        <taxon>Solanales</taxon>
        <taxon>Solanaceae</taxon>
        <taxon>Nicotianoideae</taxon>
        <taxon>Nicotianeae</taxon>
        <taxon>Nicotiana</taxon>
    </lineage>
</organism>
<evidence type="ECO:0000313" key="4">
    <source>
        <dbReference type="Proteomes" id="UP000187609"/>
    </source>
</evidence>
<dbReference type="AlphaFoldDB" id="A0A1J6KA30"/>
<evidence type="ECO:0000259" key="2">
    <source>
        <dbReference type="Pfam" id="PF14111"/>
    </source>
</evidence>
<feature type="compositionally biased region" description="Polar residues" evidence="1">
    <location>
        <begin position="73"/>
        <end position="85"/>
    </location>
</feature>
<feature type="domain" description="DUF4283" evidence="2">
    <location>
        <begin position="187"/>
        <end position="253"/>
    </location>
</feature>
<comment type="caution">
    <text evidence="3">The sequence shown here is derived from an EMBL/GenBank/DDBJ whole genome shotgun (WGS) entry which is preliminary data.</text>
</comment>
<proteinExistence type="predicted"/>
<feature type="compositionally biased region" description="Polar residues" evidence="1">
    <location>
        <begin position="104"/>
        <end position="124"/>
    </location>
</feature>
<evidence type="ECO:0000256" key="1">
    <source>
        <dbReference type="SAM" id="MobiDB-lite"/>
    </source>
</evidence>
<gene>
    <name evidence="3" type="ORF">A4A49_43243</name>
</gene>
<dbReference type="STRING" id="49451.A0A1J6KA30"/>
<dbReference type="Gramene" id="OIT18879">
    <property type="protein sequence ID" value="OIT18879"/>
    <property type="gene ID" value="A4A49_43243"/>
</dbReference>
<dbReference type="InterPro" id="IPR025558">
    <property type="entry name" value="DUF4283"/>
</dbReference>
<reference evidence="3" key="1">
    <citation type="submission" date="2016-11" db="EMBL/GenBank/DDBJ databases">
        <title>The genome of Nicotiana attenuata.</title>
        <authorList>
            <person name="Xu S."/>
            <person name="Brockmoeller T."/>
            <person name="Gaquerel E."/>
            <person name="Navarro A."/>
            <person name="Kuhl H."/>
            <person name="Gase K."/>
            <person name="Ling Z."/>
            <person name="Zhou W."/>
            <person name="Kreitzer C."/>
            <person name="Stanke M."/>
            <person name="Tang H."/>
            <person name="Lyons E."/>
            <person name="Pandey P."/>
            <person name="Pandey S.P."/>
            <person name="Timmermann B."/>
            <person name="Baldwin I.T."/>
        </authorList>
    </citation>
    <scope>NUCLEOTIDE SEQUENCE [LARGE SCALE GENOMIC DNA]</scope>
    <source>
        <strain evidence="3">UT</strain>
    </source>
</reference>
<accession>A0A1J6KA30</accession>
<sequence length="253" mass="28900">MLQQLLLCDQSQAEPPVIKDVLTPNADHTETQHQNPHLLTVGKNLAPSFFSVPTQTNTSNQAPSYDQNHNKPVHNSTLKVSSNFARPNIPRKNQKNHTKHQEKTLQPTQSNPVTTIIPQPNANQNKDKQPVNPPPPSPTVTHSYVTRLRARHEAEREPISFTPPMITTKLGQPAVIFKREDYMVRVEDRCKFTVIGKFSNSMPKMEVIRRSFISQTELKGGIKIAHFNARTMYIDLDNEYDHSTVWAKQYMYI</sequence>
<dbReference type="EMBL" id="MJEQ01015355">
    <property type="protein sequence ID" value="OIT18879.1"/>
    <property type="molecule type" value="Genomic_DNA"/>
</dbReference>
<dbReference type="Proteomes" id="UP000187609">
    <property type="component" value="Unassembled WGS sequence"/>
</dbReference>
<evidence type="ECO:0000313" key="3">
    <source>
        <dbReference type="EMBL" id="OIT18879.1"/>
    </source>
</evidence>
<keyword evidence="4" id="KW-1185">Reference proteome</keyword>
<feature type="region of interest" description="Disordered" evidence="1">
    <location>
        <begin position="50"/>
        <end position="142"/>
    </location>
</feature>
<dbReference type="Pfam" id="PF14111">
    <property type="entry name" value="DUF4283"/>
    <property type="match status" value="1"/>
</dbReference>
<protein>
    <recommendedName>
        <fullName evidence="2">DUF4283 domain-containing protein</fullName>
    </recommendedName>
</protein>
<name>A0A1J6KA30_NICAT</name>